<keyword evidence="11" id="KW-0472">Membrane</keyword>
<keyword evidence="11" id="KW-1133">Transmembrane helix</keyword>
<dbReference type="GO" id="GO:0006953">
    <property type="term" value="P:acute-phase response"/>
    <property type="evidence" value="ECO:0007669"/>
    <property type="project" value="UniProtKB-KW"/>
</dbReference>
<proteinExistence type="inferred from homology"/>
<protein>
    <recommendedName>
        <fullName evidence="3">Interleukin-6</fullName>
    </recommendedName>
</protein>
<comment type="similarity">
    <text evidence="2">Belongs to the IL-6 superfamily.</text>
</comment>
<evidence type="ECO:0000256" key="11">
    <source>
        <dbReference type="SAM" id="Phobius"/>
    </source>
</evidence>
<evidence type="ECO:0000256" key="8">
    <source>
        <dbReference type="ARBA" id="ARBA00023157"/>
    </source>
</evidence>
<feature type="region of interest" description="Disordered" evidence="10">
    <location>
        <begin position="131"/>
        <end position="156"/>
    </location>
</feature>
<evidence type="ECO:0000256" key="10">
    <source>
        <dbReference type="SAM" id="MobiDB-lite"/>
    </source>
</evidence>
<dbReference type="InterPro" id="IPR003574">
    <property type="entry name" value="IL-6-like"/>
</dbReference>
<dbReference type="Gene3D" id="1.20.1250.10">
    <property type="match status" value="1"/>
</dbReference>
<keyword evidence="6" id="KW-0964">Secreted</keyword>
<comment type="function">
    <text evidence="9">Cytokine with a wide variety of biological functions in immunity, tissue regeneration, and metabolism. Binds to IL6R, then the complex associates to the signaling subunit IL6ST/gp130 to trigger the intracellular IL6-signaling pathway. The interaction with the membrane-bound IL6R and IL6ST stimulates 'classic signaling', whereas the binding of IL6 and soluble IL6R to IL6ST stimulates 'trans-signaling'. Alternatively, 'cluster signaling' occurs when membrane-bound IL6:IL6R complexes on transmitter cells activate IL6ST receptors on neighboring receiver cells.</text>
</comment>
<evidence type="ECO:0000256" key="2">
    <source>
        <dbReference type="ARBA" id="ARBA00007432"/>
    </source>
</evidence>
<dbReference type="GO" id="GO:0005138">
    <property type="term" value="F:interleukin-6 receptor binding"/>
    <property type="evidence" value="ECO:0007669"/>
    <property type="project" value="InterPro"/>
</dbReference>
<dbReference type="PROSITE" id="PS00254">
    <property type="entry name" value="INTERLEUKIN_6"/>
    <property type="match status" value="1"/>
</dbReference>
<reference evidence="13" key="1">
    <citation type="submission" date="2024-04" db="EMBL/GenBank/DDBJ databases">
        <title>Salinicola lusitanus LLJ914,a marine bacterium isolated from the Okinawa Trough.</title>
        <authorList>
            <person name="Li J."/>
        </authorList>
    </citation>
    <scope>NUCLEOTIDE SEQUENCE [LARGE SCALE GENOMIC DNA]</scope>
</reference>
<comment type="subcellular location">
    <subcellularLocation>
        <location evidence="1">Secreted</location>
    </subcellularLocation>
</comment>
<dbReference type="EMBL" id="JBBPFD010000014">
    <property type="protein sequence ID" value="KAK7898681.1"/>
    <property type="molecule type" value="Genomic_DNA"/>
</dbReference>
<dbReference type="PRINTS" id="PR00433">
    <property type="entry name" value="IL6GCSFMGF"/>
</dbReference>
<accession>A0AAW0NEP0</accession>
<dbReference type="AlphaFoldDB" id="A0AAW0NEP0"/>
<dbReference type="InterPro" id="IPR009079">
    <property type="entry name" value="4_helix_cytokine-like_core"/>
</dbReference>
<dbReference type="PANTHER" id="PTHR48494:SF1">
    <property type="entry name" value="INTERLEUKIN-6"/>
    <property type="match status" value="1"/>
</dbReference>
<evidence type="ECO:0000256" key="7">
    <source>
        <dbReference type="ARBA" id="ARBA00023030"/>
    </source>
</evidence>
<dbReference type="GO" id="GO:0005125">
    <property type="term" value="F:cytokine activity"/>
    <property type="evidence" value="ECO:0007669"/>
    <property type="project" value="UniProtKB-KW"/>
</dbReference>
<evidence type="ECO:0000256" key="1">
    <source>
        <dbReference type="ARBA" id="ARBA00004613"/>
    </source>
</evidence>
<evidence type="ECO:0000313" key="12">
    <source>
        <dbReference type="EMBL" id="KAK7898681.1"/>
    </source>
</evidence>
<gene>
    <name evidence="12" type="ORF">WMY93_019534</name>
</gene>
<dbReference type="Proteomes" id="UP001460270">
    <property type="component" value="Unassembled WGS sequence"/>
</dbReference>
<feature type="transmembrane region" description="Helical" evidence="11">
    <location>
        <begin position="106"/>
        <end position="126"/>
    </location>
</feature>
<name>A0AAW0NEP0_9GOBI</name>
<dbReference type="GO" id="GO:0008083">
    <property type="term" value="F:growth factor activity"/>
    <property type="evidence" value="ECO:0007669"/>
    <property type="project" value="UniProtKB-KW"/>
</dbReference>
<evidence type="ECO:0000313" key="13">
    <source>
        <dbReference type="Proteomes" id="UP001460270"/>
    </source>
</evidence>
<sequence>MCRSSSSSSSAAAVSQRATPVPSNPPFCSSSSEQLHPKAPPLCKGFTQQRPSSLSDGKQPWGSSAKVSRLNTWRLNLRPPTSICILLVGGETGEPHKKPSRHEKNLYAALLFMLMMTALMDCGVGAPTGLPTGLPTDLPTEGPSGEGDEGTTDLLSDSPVWRSLLDATHRHKQEFDREFTGSIEYLHLDNFNMVSFPEDCRNTSLNMEGCLRRLVRGLLVYQVLLKHVEREYPRSEVLPNIKYSCSLLISATRQKMKKPDVVKTLSKSQEDNLLKEVGHTDIFHRKMFAHNILRKLHEFIRDTQVSIKRRERRPGYLYLV</sequence>
<dbReference type="SUPFAM" id="SSF47266">
    <property type="entry name" value="4-helical cytokines"/>
    <property type="match status" value="1"/>
</dbReference>
<evidence type="ECO:0000256" key="4">
    <source>
        <dbReference type="ARBA" id="ARBA00022486"/>
    </source>
</evidence>
<keyword evidence="11" id="KW-0812">Transmembrane</keyword>
<organism evidence="12 13">
    <name type="scientific">Mugilogobius chulae</name>
    <name type="common">yellowstripe goby</name>
    <dbReference type="NCBI Taxonomy" id="88201"/>
    <lineage>
        <taxon>Eukaryota</taxon>
        <taxon>Metazoa</taxon>
        <taxon>Chordata</taxon>
        <taxon>Craniata</taxon>
        <taxon>Vertebrata</taxon>
        <taxon>Euteleostomi</taxon>
        <taxon>Actinopterygii</taxon>
        <taxon>Neopterygii</taxon>
        <taxon>Teleostei</taxon>
        <taxon>Neoteleostei</taxon>
        <taxon>Acanthomorphata</taxon>
        <taxon>Gobiaria</taxon>
        <taxon>Gobiiformes</taxon>
        <taxon>Gobioidei</taxon>
        <taxon>Gobiidae</taxon>
        <taxon>Gobionellinae</taxon>
        <taxon>Mugilogobius</taxon>
    </lineage>
</organism>
<keyword evidence="5" id="KW-0202">Cytokine</keyword>
<dbReference type="GO" id="GO:0030154">
    <property type="term" value="P:cell differentiation"/>
    <property type="evidence" value="ECO:0007669"/>
    <property type="project" value="InterPro"/>
</dbReference>
<dbReference type="GO" id="GO:0005615">
    <property type="term" value="C:extracellular space"/>
    <property type="evidence" value="ECO:0007669"/>
    <property type="project" value="UniProtKB-KW"/>
</dbReference>
<dbReference type="SMART" id="SM00126">
    <property type="entry name" value="IL6"/>
    <property type="match status" value="1"/>
</dbReference>
<keyword evidence="4" id="KW-0011">Acute phase</keyword>
<evidence type="ECO:0000256" key="9">
    <source>
        <dbReference type="ARBA" id="ARBA00023441"/>
    </source>
</evidence>
<keyword evidence="8" id="KW-1015">Disulfide bond</keyword>
<dbReference type="InterPro" id="IPR030473">
    <property type="entry name" value="IL6/GCSF/MGF_CS"/>
</dbReference>
<evidence type="ECO:0000256" key="6">
    <source>
        <dbReference type="ARBA" id="ARBA00022525"/>
    </source>
</evidence>
<keyword evidence="7" id="KW-0339">Growth factor</keyword>
<feature type="compositionally biased region" description="Polar residues" evidence="10">
    <location>
        <begin position="46"/>
        <end position="64"/>
    </location>
</feature>
<feature type="region of interest" description="Disordered" evidence="10">
    <location>
        <begin position="1"/>
        <end position="64"/>
    </location>
</feature>
<keyword evidence="13" id="KW-1185">Reference proteome</keyword>
<dbReference type="PANTHER" id="PTHR48494">
    <property type="entry name" value="INTERLEUKIN-6"/>
    <property type="match status" value="1"/>
</dbReference>
<dbReference type="Pfam" id="PF00489">
    <property type="entry name" value="IL6"/>
    <property type="match status" value="1"/>
</dbReference>
<dbReference type="GO" id="GO:0006955">
    <property type="term" value="P:immune response"/>
    <property type="evidence" value="ECO:0007669"/>
    <property type="project" value="InterPro"/>
</dbReference>
<dbReference type="InterPro" id="IPR030474">
    <property type="entry name" value="IL-6/GCSF/MGF"/>
</dbReference>
<evidence type="ECO:0000256" key="5">
    <source>
        <dbReference type="ARBA" id="ARBA00022514"/>
    </source>
</evidence>
<evidence type="ECO:0000256" key="3">
    <source>
        <dbReference type="ARBA" id="ARBA00019464"/>
    </source>
</evidence>
<feature type="compositionally biased region" description="Low complexity" evidence="10">
    <location>
        <begin position="1"/>
        <end position="15"/>
    </location>
</feature>
<comment type="caution">
    <text evidence="12">The sequence shown here is derived from an EMBL/GenBank/DDBJ whole genome shotgun (WGS) entry which is preliminary data.</text>
</comment>